<evidence type="ECO:0008006" key="10">
    <source>
        <dbReference type="Google" id="ProtNLM"/>
    </source>
</evidence>
<dbReference type="AlphaFoldDB" id="D3BNJ0"/>
<dbReference type="OMA" id="LWKNEIF"/>
<organism evidence="8 9">
    <name type="scientific">Heterostelium pallidum (strain ATCC 26659 / Pp 5 / PN500)</name>
    <name type="common">Cellular slime mold</name>
    <name type="synonym">Polysphondylium pallidum</name>
    <dbReference type="NCBI Taxonomy" id="670386"/>
    <lineage>
        <taxon>Eukaryota</taxon>
        <taxon>Amoebozoa</taxon>
        <taxon>Evosea</taxon>
        <taxon>Eumycetozoa</taxon>
        <taxon>Dictyostelia</taxon>
        <taxon>Acytosteliales</taxon>
        <taxon>Acytosteliaceae</taxon>
        <taxon>Heterostelium</taxon>
    </lineage>
</organism>
<evidence type="ECO:0000313" key="9">
    <source>
        <dbReference type="Proteomes" id="UP000001396"/>
    </source>
</evidence>
<dbReference type="Proteomes" id="UP000001396">
    <property type="component" value="Unassembled WGS sequence"/>
</dbReference>
<evidence type="ECO:0000256" key="5">
    <source>
        <dbReference type="ARBA" id="ARBA00023136"/>
    </source>
</evidence>
<keyword evidence="9" id="KW-1185">Reference proteome</keyword>
<feature type="transmembrane region" description="Helical" evidence="7">
    <location>
        <begin position="79"/>
        <end position="101"/>
    </location>
</feature>
<evidence type="ECO:0000256" key="7">
    <source>
        <dbReference type="SAM" id="Phobius"/>
    </source>
</evidence>
<dbReference type="RefSeq" id="XP_020429073.1">
    <property type="nucleotide sequence ID" value="XM_020580486.1"/>
</dbReference>
<dbReference type="GeneID" id="31365168"/>
<dbReference type="GO" id="GO:0016746">
    <property type="term" value="F:acyltransferase activity"/>
    <property type="evidence" value="ECO:0007669"/>
    <property type="project" value="UniProtKB-KW"/>
</dbReference>
<keyword evidence="4" id="KW-0443">Lipid metabolism</keyword>
<dbReference type="PANTHER" id="PTHR23063">
    <property type="entry name" value="PHOSPHOLIPID ACYLTRANSFERASE"/>
    <property type="match status" value="1"/>
</dbReference>
<evidence type="ECO:0000313" key="8">
    <source>
        <dbReference type="EMBL" id="EFA76941.1"/>
    </source>
</evidence>
<keyword evidence="1" id="KW-0808">Transferase</keyword>
<keyword evidence="2 7" id="KW-0812">Transmembrane</keyword>
<dbReference type="FunCoup" id="D3BNJ0">
    <property type="interactions" value="9"/>
</dbReference>
<comment type="caution">
    <text evidence="8">The sequence shown here is derived from an EMBL/GenBank/DDBJ whole genome shotgun (WGS) entry which is preliminary data.</text>
</comment>
<evidence type="ECO:0000256" key="3">
    <source>
        <dbReference type="ARBA" id="ARBA00022989"/>
    </source>
</evidence>
<dbReference type="STRING" id="670386.D3BNJ0"/>
<dbReference type="InParanoid" id="D3BNJ0"/>
<dbReference type="GO" id="GO:0006629">
    <property type="term" value="P:lipid metabolic process"/>
    <property type="evidence" value="ECO:0007669"/>
    <property type="project" value="UniProtKB-KW"/>
</dbReference>
<accession>D3BNJ0</accession>
<keyword evidence="6" id="KW-0012">Acyltransferase</keyword>
<evidence type="ECO:0000256" key="2">
    <source>
        <dbReference type="ARBA" id="ARBA00022692"/>
    </source>
</evidence>
<keyword evidence="5 7" id="KW-0472">Membrane</keyword>
<protein>
    <recommendedName>
        <fullName evidence="10">Phospholipid/glycerol acyltransferase domain-containing protein</fullName>
    </recommendedName>
</protein>
<dbReference type="PANTHER" id="PTHR23063:SF60">
    <property type="entry name" value="LYSOPHOSPHATIDIC ACID:OLEOYL-COA ACYLTRANSFERASE 1"/>
    <property type="match status" value="1"/>
</dbReference>
<keyword evidence="3 7" id="KW-1133">Transmembrane helix</keyword>
<dbReference type="EMBL" id="ADBJ01000044">
    <property type="protein sequence ID" value="EFA76941.1"/>
    <property type="molecule type" value="Genomic_DNA"/>
</dbReference>
<gene>
    <name evidence="8" type="ORF">PPL_09693</name>
</gene>
<evidence type="ECO:0000256" key="1">
    <source>
        <dbReference type="ARBA" id="ARBA00022679"/>
    </source>
</evidence>
<feature type="transmembrane region" description="Helical" evidence="7">
    <location>
        <begin position="37"/>
        <end position="67"/>
    </location>
</feature>
<sequence>MEKFSDWRDGPTGIAPLLPPRNKQSESSFVASLVGNIFYFLLAPILCIIRIPFIIVFTLLLVLFDYIFKTTPLGVVGRVLNRTFAIVFGRSILFLFGFTFIDEAVESLSRSKQPQGSFKSVMLDDIIISNHTSYIDIIYLVYRFSPMFAVPPSDRDGVVEGRLIPLSLAGALKNAMFSPVQLYSDSIATEQLLARINNSWVGPLVVFAEGTTSNGLGLLEPAQVYLSRNCVPTLPLDGSSNQSVDTQDVVEWFDALFKALSSLTNCRRTKITAHKKLSFVAYWRGYKVKYDKSTEKKHK</sequence>
<evidence type="ECO:0000256" key="4">
    <source>
        <dbReference type="ARBA" id="ARBA00023098"/>
    </source>
</evidence>
<evidence type="ECO:0000256" key="6">
    <source>
        <dbReference type="ARBA" id="ARBA00023315"/>
    </source>
</evidence>
<name>D3BNJ0_HETP5</name>
<reference evidence="8 9" key="1">
    <citation type="journal article" date="2011" name="Genome Res.">
        <title>Phylogeny-wide analysis of social amoeba genomes highlights ancient origins for complex intercellular communication.</title>
        <authorList>
            <person name="Heidel A.J."/>
            <person name="Lawal H.M."/>
            <person name="Felder M."/>
            <person name="Schilde C."/>
            <person name="Helps N.R."/>
            <person name="Tunggal B."/>
            <person name="Rivero F."/>
            <person name="John U."/>
            <person name="Schleicher M."/>
            <person name="Eichinger L."/>
            <person name="Platzer M."/>
            <person name="Noegel A.A."/>
            <person name="Schaap P."/>
            <person name="Gloeckner G."/>
        </authorList>
    </citation>
    <scope>NUCLEOTIDE SEQUENCE [LARGE SCALE GENOMIC DNA]</scope>
    <source>
        <strain evidence="9">ATCC 26659 / Pp 5 / PN500</strain>
    </source>
</reference>
<proteinExistence type="predicted"/>